<dbReference type="Proteomes" id="UP001482620">
    <property type="component" value="Unassembled WGS sequence"/>
</dbReference>
<proteinExistence type="predicted"/>
<sequence>MAEFPHPLYFEARHLTDMELEKVKRHFQKRRESGGGDCGAIEKVGDNIYKVCFREQQDQKKVLQRKTHSINLPGGDVHLIVSRSSSPQTQDQPSTSQSQ</sequence>
<feature type="domain" description="PAR14-like first RRM" evidence="2">
    <location>
        <begin position="21"/>
        <end position="81"/>
    </location>
</feature>
<protein>
    <recommendedName>
        <fullName evidence="2">PAR14-like first RRM domain-containing protein</fullName>
    </recommendedName>
</protein>
<organism evidence="3 4">
    <name type="scientific">Ilyodon furcidens</name>
    <name type="common">goldbreast splitfin</name>
    <dbReference type="NCBI Taxonomy" id="33524"/>
    <lineage>
        <taxon>Eukaryota</taxon>
        <taxon>Metazoa</taxon>
        <taxon>Chordata</taxon>
        <taxon>Craniata</taxon>
        <taxon>Vertebrata</taxon>
        <taxon>Euteleostomi</taxon>
        <taxon>Actinopterygii</taxon>
        <taxon>Neopterygii</taxon>
        <taxon>Teleostei</taxon>
        <taxon>Neoteleostei</taxon>
        <taxon>Acanthomorphata</taxon>
        <taxon>Ovalentaria</taxon>
        <taxon>Atherinomorphae</taxon>
        <taxon>Cyprinodontiformes</taxon>
        <taxon>Goodeidae</taxon>
        <taxon>Ilyodon</taxon>
    </lineage>
</organism>
<name>A0ABV0V9X1_9TELE</name>
<evidence type="ECO:0000313" key="3">
    <source>
        <dbReference type="EMBL" id="MEQ2253869.1"/>
    </source>
</evidence>
<evidence type="ECO:0000259" key="2">
    <source>
        <dbReference type="Pfam" id="PF23222"/>
    </source>
</evidence>
<dbReference type="EMBL" id="JAHRIQ010100521">
    <property type="protein sequence ID" value="MEQ2253869.1"/>
    <property type="molecule type" value="Genomic_DNA"/>
</dbReference>
<gene>
    <name evidence="3" type="ORF">ILYODFUR_036979</name>
</gene>
<comment type="caution">
    <text evidence="3">The sequence shown here is derived from an EMBL/GenBank/DDBJ whole genome shotgun (WGS) entry which is preliminary data.</text>
</comment>
<dbReference type="InterPro" id="IPR012677">
    <property type="entry name" value="Nucleotide-bd_a/b_plait_sf"/>
</dbReference>
<dbReference type="Gene3D" id="3.30.70.330">
    <property type="match status" value="1"/>
</dbReference>
<dbReference type="Pfam" id="PF23222">
    <property type="entry name" value="RRM_PARP14_1"/>
    <property type="match status" value="1"/>
</dbReference>
<accession>A0ABV0V9X1</accession>
<feature type="region of interest" description="Disordered" evidence="1">
    <location>
        <begin position="73"/>
        <end position="99"/>
    </location>
</feature>
<reference evidence="3 4" key="1">
    <citation type="submission" date="2021-06" db="EMBL/GenBank/DDBJ databases">
        <authorList>
            <person name="Palmer J.M."/>
        </authorList>
    </citation>
    <scope>NUCLEOTIDE SEQUENCE [LARGE SCALE GENOMIC DNA]</scope>
    <source>
        <strain evidence="4">if_2019</strain>
        <tissue evidence="3">Muscle</tissue>
    </source>
</reference>
<feature type="non-terminal residue" evidence="3">
    <location>
        <position position="99"/>
    </location>
</feature>
<evidence type="ECO:0000313" key="4">
    <source>
        <dbReference type="Proteomes" id="UP001482620"/>
    </source>
</evidence>
<evidence type="ECO:0000256" key="1">
    <source>
        <dbReference type="SAM" id="MobiDB-lite"/>
    </source>
</evidence>
<feature type="compositionally biased region" description="Low complexity" evidence="1">
    <location>
        <begin position="82"/>
        <end position="99"/>
    </location>
</feature>
<keyword evidence="4" id="KW-1185">Reference proteome</keyword>
<dbReference type="InterPro" id="IPR057051">
    <property type="entry name" value="PARP14_RPM_1"/>
</dbReference>